<accession>A0ACC2MNE2</accession>
<dbReference type="Proteomes" id="UP001234297">
    <property type="component" value="Chromosome 1"/>
</dbReference>
<reference evidence="1 2" key="1">
    <citation type="journal article" date="2022" name="Hortic Res">
        <title>A haplotype resolved chromosomal level avocado genome allows analysis of novel avocado genes.</title>
        <authorList>
            <person name="Nath O."/>
            <person name="Fletcher S.J."/>
            <person name="Hayward A."/>
            <person name="Shaw L.M."/>
            <person name="Masouleh A.K."/>
            <person name="Furtado A."/>
            <person name="Henry R.J."/>
            <person name="Mitter N."/>
        </authorList>
    </citation>
    <scope>NUCLEOTIDE SEQUENCE [LARGE SCALE GENOMIC DNA]</scope>
    <source>
        <strain evidence="2">cv. Hass</strain>
    </source>
</reference>
<evidence type="ECO:0000313" key="2">
    <source>
        <dbReference type="Proteomes" id="UP001234297"/>
    </source>
</evidence>
<evidence type="ECO:0000313" key="1">
    <source>
        <dbReference type="EMBL" id="KAJ8647164.1"/>
    </source>
</evidence>
<organism evidence="1 2">
    <name type="scientific">Persea americana</name>
    <name type="common">Avocado</name>
    <dbReference type="NCBI Taxonomy" id="3435"/>
    <lineage>
        <taxon>Eukaryota</taxon>
        <taxon>Viridiplantae</taxon>
        <taxon>Streptophyta</taxon>
        <taxon>Embryophyta</taxon>
        <taxon>Tracheophyta</taxon>
        <taxon>Spermatophyta</taxon>
        <taxon>Magnoliopsida</taxon>
        <taxon>Magnoliidae</taxon>
        <taxon>Laurales</taxon>
        <taxon>Lauraceae</taxon>
        <taxon>Persea</taxon>
    </lineage>
</organism>
<gene>
    <name evidence="1" type="ORF">MRB53_000187</name>
</gene>
<name>A0ACC2MNE2_PERAE</name>
<comment type="caution">
    <text evidence="1">The sequence shown here is derived from an EMBL/GenBank/DDBJ whole genome shotgun (WGS) entry which is preliminary data.</text>
</comment>
<dbReference type="EMBL" id="CM056809">
    <property type="protein sequence ID" value="KAJ8647164.1"/>
    <property type="molecule type" value="Genomic_DNA"/>
</dbReference>
<protein>
    <submittedName>
        <fullName evidence="1">Uncharacterized protein</fullName>
    </submittedName>
</protein>
<proteinExistence type="predicted"/>
<keyword evidence="2" id="KW-1185">Reference proteome</keyword>
<sequence>MAKRSIEFTRESEEEEDEDDVIEEIFVEEDEDEDELEEEAEEKKKEEEEGVVEERKKRVRAGIDGERRGSAVAVNSISTTQRCQADNCEADLGVAKKYHQRHKVCENHSKAKVVLVGGIQQRYCQQCSRFHELSQFDDAKRSCRERLAHHNERRRKIPPDQQTEDPSQIPVVLQVKDRSPRQTRSLKTQRHSEVIKIAIPRNPTFKHFQIR</sequence>